<accession>A0A3B0VJU2</accession>
<dbReference type="Pfam" id="PF09376">
    <property type="entry name" value="NurA"/>
    <property type="match status" value="1"/>
</dbReference>
<dbReference type="InterPro" id="IPR018977">
    <property type="entry name" value="NurA_domain"/>
</dbReference>
<evidence type="ECO:0000313" key="2">
    <source>
        <dbReference type="EMBL" id="VAW43191.1"/>
    </source>
</evidence>
<dbReference type="AlphaFoldDB" id="A0A3B0VJU2"/>
<sequence length="404" mass="44625">MTLEFEKLTADLEKMAQTTAKRLSQRQERVADALQTLQTYRSNWTAVSQALATAQEKSDEKYYRSARPFGEAEPLDSRIPAPPPPAQATIIAADGSQIMPDRHAAHLYYLINVGGIIYHHGSDRTPDTFSQPDIFYPESDEAIADFNNTSGAVSIERDRQEIETLARKTIANRHNTQPLLAIMDQRLLYWPIGSAGVADNAIVTEWGDHMTAMRQAGALLCGYIDRPGISGVVTLLRSINGLSEKTFDWKSLGRRKANLGLTDVAIFRELLLPGERSAVFSTLSPSNETFAAQDAANEVCFFYLNPGLSGKNIARVDIPRWVAEEDVAVTAVHGLIIDQCRIMGDYPYVIARADEMAVVGRQDAGELNFMIDIIMARHGIDEGITAKQGSKDLARSGRTRHEGF</sequence>
<dbReference type="SMART" id="SM00933">
    <property type="entry name" value="NurA"/>
    <property type="match status" value="1"/>
</dbReference>
<reference evidence="2" key="1">
    <citation type="submission" date="2018-06" db="EMBL/GenBank/DDBJ databases">
        <authorList>
            <person name="Zhirakovskaya E."/>
        </authorList>
    </citation>
    <scope>NUCLEOTIDE SEQUENCE</scope>
</reference>
<name>A0A3B0VJU2_9ZZZZ</name>
<evidence type="ECO:0000259" key="1">
    <source>
        <dbReference type="SMART" id="SM00933"/>
    </source>
</evidence>
<proteinExistence type="predicted"/>
<organism evidence="2">
    <name type="scientific">hydrothermal vent metagenome</name>
    <dbReference type="NCBI Taxonomy" id="652676"/>
    <lineage>
        <taxon>unclassified sequences</taxon>
        <taxon>metagenomes</taxon>
        <taxon>ecological metagenomes</taxon>
    </lineage>
</organism>
<dbReference type="EMBL" id="UOEU01001043">
    <property type="protein sequence ID" value="VAW43191.1"/>
    <property type="molecule type" value="Genomic_DNA"/>
</dbReference>
<feature type="domain" description="NurA" evidence="1">
    <location>
        <begin position="88"/>
        <end position="359"/>
    </location>
</feature>
<gene>
    <name evidence="2" type="ORF">MNBD_CHLOROFLEXI01-700</name>
</gene>
<protein>
    <recommendedName>
        <fullName evidence="1">NurA domain-containing protein</fullName>
    </recommendedName>
</protein>